<dbReference type="SUPFAM" id="SSF50022">
    <property type="entry name" value="ISP domain"/>
    <property type="match status" value="1"/>
</dbReference>
<evidence type="ECO:0000256" key="4">
    <source>
        <dbReference type="ARBA" id="ARBA00023014"/>
    </source>
</evidence>
<accession>A0ABR3BB65</accession>
<dbReference type="Pfam" id="PF00355">
    <property type="entry name" value="Rieske"/>
    <property type="match status" value="1"/>
</dbReference>
<dbReference type="InterPro" id="IPR017941">
    <property type="entry name" value="Rieske_2Fe-2S"/>
</dbReference>
<evidence type="ECO:0000256" key="1">
    <source>
        <dbReference type="ARBA" id="ARBA00022714"/>
    </source>
</evidence>
<comment type="caution">
    <text evidence="6">The sequence shown here is derived from an EMBL/GenBank/DDBJ whole genome shotgun (WGS) entry which is preliminary data.</text>
</comment>
<evidence type="ECO:0000313" key="6">
    <source>
        <dbReference type="EMBL" id="KAL0092854.1"/>
    </source>
</evidence>
<keyword evidence="1" id="KW-0001">2Fe-2S</keyword>
<dbReference type="Gene3D" id="2.102.10.10">
    <property type="entry name" value="Rieske [2Fe-2S] iron-sulphur domain"/>
    <property type="match status" value="1"/>
</dbReference>
<protein>
    <recommendedName>
        <fullName evidence="5">Rieske domain-containing protein</fullName>
    </recommendedName>
</protein>
<feature type="domain" description="Rieske" evidence="5">
    <location>
        <begin position="51"/>
        <end position="152"/>
    </location>
</feature>
<reference evidence="6 7" key="1">
    <citation type="submission" date="2024-04" db="EMBL/GenBank/DDBJ databases">
        <title>Symmetric and asymmetric DNA N6-adenine methylation regulates different biological responses in Mucorales.</title>
        <authorList>
            <consortium name="Lawrence Berkeley National Laboratory"/>
            <person name="Lax C."/>
            <person name="Mondo S.J."/>
            <person name="Osorio-Concepcion M."/>
            <person name="Muszewska A."/>
            <person name="Corrochano-Luque M."/>
            <person name="Gutierrez G."/>
            <person name="Riley R."/>
            <person name="Lipzen A."/>
            <person name="Guo J."/>
            <person name="Hundley H."/>
            <person name="Amirebrahimi M."/>
            <person name="Ng V."/>
            <person name="Lorenzo-Gutierrez D."/>
            <person name="Binder U."/>
            <person name="Yang J."/>
            <person name="Song Y."/>
            <person name="Canovas D."/>
            <person name="Navarro E."/>
            <person name="Freitag M."/>
            <person name="Gabaldon T."/>
            <person name="Grigoriev I.V."/>
            <person name="Corrochano L.M."/>
            <person name="Nicolas F.E."/>
            <person name="Garre V."/>
        </authorList>
    </citation>
    <scope>NUCLEOTIDE SEQUENCE [LARGE SCALE GENOMIC DNA]</scope>
    <source>
        <strain evidence="6 7">L51</strain>
    </source>
</reference>
<evidence type="ECO:0000259" key="5">
    <source>
        <dbReference type="PROSITE" id="PS51296"/>
    </source>
</evidence>
<dbReference type="Proteomes" id="UP001448207">
    <property type="component" value="Unassembled WGS sequence"/>
</dbReference>
<dbReference type="InterPro" id="IPR036922">
    <property type="entry name" value="Rieske_2Fe-2S_sf"/>
</dbReference>
<evidence type="ECO:0000256" key="2">
    <source>
        <dbReference type="ARBA" id="ARBA00022723"/>
    </source>
</evidence>
<proteinExistence type="predicted"/>
<keyword evidence="4" id="KW-0411">Iron-sulfur</keyword>
<name>A0ABR3BB65_PHYBL</name>
<keyword evidence="2" id="KW-0479">Metal-binding</keyword>
<organism evidence="6 7">
    <name type="scientific">Phycomyces blakesleeanus</name>
    <dbReference type="NCBI Taxonomy" id="4837"/>
    <lineage>
        <taxon>Eukaryota</taxon>
        <taxon>Fungi</taxon>
        <taxon>Fungi incertae sedis</taxon>
        <taxon>Mucoromycota</taxon>
        <taxon>Mucoromycotina</taxon>
        <taxon>Mucoromycetes</taxon>
        <taxon>Mucorales</taxon>
        <taxon>Phycomycetaceae</taxon>
        <taxon>Phycomyces</taxon>
    </lineage>
</organism>
<evidence type="ECO:0000256" key="3">
    <source>
        <dbReference type="ARBA" id="ARBA00023004"/>
    </source>
</evidence>
<keyword evidence="7" id="KW-1185">Reference proteome</keyword>
<evidence type="ECO:0000313" key="7">
    <source>
        <dbReference type="Proteomes" id="UP001448207"/>
    </source>
</evidence>
<dbReference type="PROSITE" id="PS51296">
    <property type="entry name" value="RIESKE"/>
    <property type="match status" value="1"/>
</dbReference>
<keyword evidence="3" id="KW-0408">Iron</keyword>
<gene>
    <name evidence="6" type="ORF">J3Q64DRAFT_1633584</name>
</gene>
<dbReference type="EMBL" id="JBCLYO010000002">
    <property type="protein sequence ID" value="KAL0092854.1"/>
    <property type="molecule type" value="Genomic_DNA"/>
</dbReference>
<sequence length="154" mass="17327">MFVPTIKYKRVSEQTKEKENKEVEIKRVELEVPKADPEPENVLDSENKESLDEVLVVVEPSIEVDPIDKERIVITLSTGKQYKADRYCPHAGADLSFHGIIGEDDYPPEIGPILTCGIHYWEFVLDRQGVGHNGMVSIEACPVTCKSGSSKLEW</sequence>